<evidence type="ECO:0000259" key="7">
    <source>
        <dbReference type="SMART" id="SM00729"/>
    </source>
</evidence>
<evidence type="ECO:0000256" key="3">
    <source>
        <dbReference type="ARBA" id="ARBA00022691"/>
    </source>
</evidence>
<dbReference type="Pfam" id="PF04055">
    <property type="entry name" value="Radical_SAM"/>
    <property type="match status" value="1"/>
</dbReference>
<dbReference type="InterPro" id="IPR006638">
    <property type="entry name" value="Elp3/MiaA/NifB-like_rSAM"/>
</dbReference>
<dbReference type="STRING" id="1577791.Mpt1_c09710"/>
<dbReference type="GO" id="GO:0005737">
    <property type="term" value="C:cytoplasm"/>
    <property type="evidence" value="ECO:0007669"/>
    <property type="project" value="TreeGrafter"/>
</dbReference>
<dbReference type="SUPFAM" id="SSF102114">
    <property type="entry name" value="Radical SAM enzymes"/>
    <property type="match status" value="1"/>
</dbReference>
<keyword evidence="3" id="KW-0949">S-adenosyl-L-methionine</keyword>
<dbReference type="GO" id="GO:0051539">
    <property type="term" value="F:4 iron, 4 sulfur cluster binding"/>
    <property type="evidence" value="ECO:0007669"/>
    <property type="project" value="UniProtKB-KW"/>
</dbReference>
<evidence type="ECO:0000256" key="2">
    <source>
        <dbReference type="ARBA" id="ARBA00022485"/>
    </source>
</evidence>
<evidence type="ECO:0000256" key="1">
    <source>
        <dbReference type="ARBA" id="ARBA00001966"/>
    </source>
</evidence>
<dbReference type="CDD" id="cd01335">
    <property type="entry name" value="Radical_SAM"/>
    <property type="match status" value="1"/>
</dbReference>
<comment type="cofactor">
    <cofactor evidence="1">
        <name>[4Fe-4S] cluster</name>
        <dbReference type="ChEBI" id="CHEBI:49883"/>
    </cofactor>
</comment>
<dbReference type="GO" id="GO:0046872">
    <property type="term" value="F:metal ion binding"/>
    <property type="evidence" value="ECO:0007669"/>
    <property type="project" value="UniProtKB-KW"/>
</dbReference>
<dbReference type="RefSeq" id="WP_048112702.1">
    <property type="nucleotide sequence ID" value="NZ_CP010070.1"/>
</dbReference>
<dbReference type="InterPro" id="IPR039661">
    <property type="entry name" value="ELP3"/>
</dbReference>
<dbReference type="GeneID" id="24818633"/>
<keyword evidence="5" id="KW-0408">Iron</keyword>
<dbReference type="KEGG" id="mear:Mpt1_c09710"/>
<dbReference type="PIRSF" id="PIRSF004954">
    <property type="entry name" value="Radical_SAM"/>
    <property type="match status" value="1"/>
</dbReference>
<dbReference type="PANTHER" id="PTHR11135:SF0">
    <property type="entry name" value="ELONGATOR COMPLEX PROTEIN 3"/>
    <property type="match status" value="1"/>
</dbReference>
<reference evidence="8 9" key="1">
    <citation type="journal article" date="2014" name="Appl. Environ. Microbiol.">
        <title>Comparative Genome Analysis of 'Candidatus Methanoplasma termitum' Indicates a New Mode of Energy Metabolism in the Seventh Order of Methanogens.</title>
        <authorList>
            <person name="Lang K."/>
            <person name="Schuldes J."/>
            <person name="Klingl A."/>
            <person name="Poehlein A."/>
            <person name="Daniel R."/>
            <person name="Brune A."/>
        </authorList>
    </citation>
    <scope>NUCLEOTIDE SEQUENCE [LARGE SCALE GENOMIC DNA]</scope>
    <source>
        <strain evidence="9">Mpt1</strain>
    </source>
</reference>
<keyword evidence="2" id="KW-0004">4Fe-4S</keyword>
<proteinExistence type="predicted"/>
<keyword evidence="6" id="KW-0411">Iron-sulfur</keyword>
<protein>
    <recommendedName>
        <fullName evidence="7">Elp3/MiaA/NifB-like radical SAM core domain-containing protein</fullName>
    </recommendedName>
</protein>
<dbReference type="HOGENOM" id="CLU_060488_0_0_2"/>
<accession>A0A0A7LH45</accession>
<evidence type="ECO:0000313" key="8">
    <source>
        <dbReference type="EMBL" id="AIZ56846.1"/>
    </source>
</evidence>
<dbReference type="InterPro" id="IPR005909">
    <property type="entry name" value="RaSEA"/>
</dbReference>
<dbReference type="EMBL" id="CP010070">
    <property type="protein sequence ID" value="AIZ56846.1"/>
    <property type="molecule type" value="Genomic_DNA"/>
</dbReference>
<dbReference type="GO" id="GO:0003824">
    <property type="term" value="F:catalytic activity"/>
    <property type="evidence" value="ECO:0007669"/>
    <property type="project" value="InterPro"/>
</dbReference>
<sequence>MKEKRSPANLEASWKEKDLVSGKVSDAMVMIMRTSGCCWAKTGGCTMCGYRQASLNVVTEDDLNKQIDEALLKYKGEPFVKIYTSGSFLDEKEIPIPIRERILKEFSGCERILFESRPEFVKKDVLATLPKTATIALGLESSDPDILKISINKGFTPEDSRRAGLLIKEAGLKVRTYLLLKPPFLTESAAIEDAVRSVKFADEFSDEISINPLNVQRGTYAERLWRAGELRAPWIWSLAEVLRRSSGNVNARLMSSPSGGGTSRGVHNCGNCDKEMLDSIERFSFSQNIKDLNTKCACVKDWQTYLDSERILGTAADLERGFDNDLALGRERDG</sequence>
<gene>
    <name evidence="8" type="ORF">Mpt1_c09710</name>
</gene>
<evidence type="ECO:0000256" key="4">
    <source>
        <dbReference type="ARBA" id="ARBA00022723"/>
    </source>
</evidence>
<organism evidence="8 9">
    <name type="scientific">Candidatus Methanoplasma termitum</name>
    <dbReference type="NCBI Taxonomy" id="1577791"/>
    <lineage>
        <taxon>Archaea</taxon>
        <taxon>Methanobacteriati</taxon>
        <taxon>Thermoplasmatota</taxon>
        <taxon>Thermoplasmata</taxon>
        <taxon>Methanomassiliicoccales</taxon>
        <taxon>Methanomassiliicoccaceae</taxon>
        <taxon>Candidatus Methanoplasma</taxon>
    </lineage>
</organism>
<keyword evidence="9" id="KW-1185">Reference proteome</keyword>
<dbReference type="InterPro" id="IPR058240">
    <property type="entry name" value="rSAM_sf"/>
</dbReference>
<evidence type="ECO:0000313" key="9">
    <source>
        <dbReference type="Proteomes" id="UP000030787"/>
    </source>
</evidence>
<dbReference type="GO" id="GO:0002926">
    <property type="term" value="P:tRNA wobble base 5-methoxycarbonylmethyl-2-thiouridinylation"/>
    <property type="evidence" value="ECO:0007669"/>
    <property type="project" value="TreeGrafter"/>
</dbReference>
<dbReference type="OrthoDB" id="105445at2157"/>
<dbReference type="PANTHER" id="PTHR11135">
    <property type="entry name" value="HISTONE ACETYLTRANSFERASE-RELATED"/>
    <property type="match status" value="1"/>
</dbReference>
<name>A0A0A7LH45_9ARCH</name>
<dbReference type="SFLD" id="SFLDS00029">
    <property type="entry name" value="Radical_SAM"/>
    <property type="match status" value="1"/>
</dbReference>
<dbReference type="InterPro" id="IPR007197">
    <property type="entry name" value="rSAM"/>
</dbReference>
<dbReference type="NCBIfam" id="TIGR01210">
    <property type="entry name" value="archaeosine biosynthesis radical SAM protein RaSEA"/>
    <property type="match status" value="1"/>
</dbReference>
<dbReference type="SMART" id="SM00729">
    <property type="entry name" value="Elp3"/>
    <property type="match status" value="1"/>
</dbReference>
<feature type="domain" description="Elp3/MiaA/NifB-like radical SAM core" evidence="7">
    <location>
        <begin position="25"/>
        <end position="244"/>
    </location>
</feature>
<dbReference type="AlphaFoldDB" id="A0A0A7LH45"/>
<keyword evidence="4" id="KW-0479">Metal-binding</keyword>
<dbReference type="Proteomes" id="UP000030787">
    <property type="component" value="Chromosome"/>
</dbReference>
<evidence type="ECO:0000256" key="5">
    <source>
        <dbReference type="ARBA" id="ARBA00023004"/>
    </source>
</evidence>
<evidence type="ECO:0000256" key="6">
    <source>
        <dbReference type="ARBA" id="ARBA00023014"/>
    </source>
</evidence>